<organism evidence="1 2">
    <name type="scientific">Aureimonas endophytica</name>
    <dbReference type="NCBI Taxonomy" id="2027858"/>
    <lineage>
        <taxon>Bacteria</taxon>
        <taxon>Pseudomonadati</taxon>
        <taxon>Pseudomonadota</taxon>
        <taxon>Alphaproteobacteria</taxon>
        <taxon>Hyphomicrobiales</taxon>
        <taxon>Aurantimonadaceae</taxon>
        <taxon>Aureimonas</taxon>
    </lineage>
</organism>
<dbReference type="AlphaFoldDB" id="A0A916ZNC6"/>
<dbReference type="InterPro" id="IPR029000">
    <property type="entry name" value="Cyclophilin-like_dom_sf"/>
</dbReference>
<evidence type="ECO:0000313" key="1">
    <source>
        <dbReference type="EMBL" id="GGE05889.1"/>
    </source>
</evidence>
<protein>
    <submittedName>
        <fullName evidence="1">Uncharacterized protein</fullName>
    </submittedName>
</protein>
<reference evidence="1" key="2">
    <citation type="submission" date="2020-09" db="EMBL/GenBank/DDBJ databases">
        <authorList>
            <person name="Sun Q."/>
            <person name="Zhou Y."/>
        </authorList>
    </citation>
    <scope>NUCLEOTIDE SEQUENCE</scope>
    <source>
        <strain evidence="1">CGMCC 1.15367</strain>
    </source>
</reference>
<proteinExistence type="predicted"/>
<gene>
    <name evidence="1" type="ORF">GCM10011390_26170</name>
</gene>
<sequence>MQLEFALGGERWQIRCATERAPRTLARLAAHLPMDLQLHTPKIAGSHIYWHAPFVEGVEGAVNVLDAAPGAFIYWPVRQFLEIVFAPLQAETASITVLGQLEGGVERLAALGARLREQHGRRLFAGILTRADGAGPAAPDADGVLPAALAARARGLWRACSDEILALTRSRAIMHPAGPLFMAESEARVLHETLFELREAALAGGGDGPIRFAAVRALDRAGRRLADFCHLTETGRLFADLAALLDDPARPLPAVLEAAILASGRTAAWLDLQIPWFDVNEALRAALPSPARPRLEPQPGE</sequence>
<evidence type="ECO:0000313" key="2">
    <source>
        <dbReference type="Proteomes" id="UP000644699"/>
    </source>
</evidence>
<keyword evidence="2" id="KW-1185">Reference proteome</keyword>
<reference evidence="1" key="1">
    <citation type="journal article" date="2014" name="Int. J. Syst. Evol. Microbiol.">
        <title>Complete genome sequence of Corynebacterium casei LMG S-19264T (=DSM 44701T), isolated from a smear-ripened cheese.</title>
        <authorList>
            <consortium name="US DOE Joint Genome Institute (JGI-PGF)"/>
            <person name="Walter F."/>
            <person name="Albersmeier A."/>
            <person name="Kalinowski J."/>
            <person name="Ruckert C."/>
        </authorList>
    </citation>
    <scope>NUCLEOTIDE SEQUENCE</scope>
    <source>
        <strain evidence="1">CGMCC 1.15367</strain>
    </source>
</reference>
<dbReference type="Proteomes" id="UP000644699">
    <property type="component" value="Unassembled WGS sequence"/>
</dbReference>
<dbReference type="SUPFAM" id="SSF50891">
    <property type="entry name" value="Cyclophilin-like"/>
    <property type="match status" value="1"/>
</dbReference>
<comment type="caution">
    <text evidence="1">The sequence shown here is derived from an EMBL/GenBank/DDBJ whole genome shotgun (WGS) entry which is preliminary data.</text>
</comment>
<dbReference type="Gene3D" id="2.40.100.20">
    <property type="match status" value="1"/>
</dbReference>
<dbReference type="EMBL" id="BMIQ01000003">
    <property type="protein sequence ID" value="GGE05889.1"/>
    <property type="molecule type" value="Genomic_DNA"/>
</dbReference>
<dbReference type="RefSeq" id="WP_188909086.1">
    <property type="nucleotide sequence ID" value="NZ_BMIQ01000003.1"/>
</dbReference>
<accession>A0A916ZNC6</accession>
<name>A0A916ZNC6_9HYPH</name>